<evidence type="ECO:0000313" key="13">
    <source>
        <dbReference type="Proteomes" id="UP001148203"/>
    </source>
</evidence>
<evidence type="ECO:0000256" key="7">
    <source>
        <dbReference type="SAM" id="Phobius"/>
    </source>
</evidence>
<dbReference type="InterPro" id="IPR006685">
    <property type="entry name" value="MscS_channel_2nd"/>
</dbReference>
<feature type="domain" description="Mechanosensitive ion channel MscS" evidence="9">
    <location>
        <begin position="630"/>
        <end position="696"/>
    </location>
</feature>
<dbReference type="SUPFAM" id="SSF50182">
    <property type="entry name" value="Sm-like ribonucleoproteins"/>
    <property type="match status" value="1"/>
</dbReference>
<dbReference type="SUPFAM" id="SSF82861">
    <property type="entry name" value="Mechanosensitive channel protein MscS (YggB), transmembrane region"/>
    <property type="match status" value="1"/>
</dbReference>
<keyword evidence="8" id="KW-0732">Signal</keyword>
<comment type="subcellular location">
    <subcellularLocation>
        <location evidence="1">Cell membrane</location>
        <topology evidence="1">Multi-pass membrane protein</topology>
    </subcellularLocation>
</comment>
<evidence type="ECO:0000256" key="4">
    <source>
        <dbReference type="ARBA" id="ARBA00022692"/>
    </source>
</evidence>
<dbReference type="Pfam" id="PF21082">
    <property type="entry name" value="MS_channel_3rd"/>
    <property type="match status" value="1"/>
</dbReference>
<dbReference type="InterPro" id="IPR022249">
    <property type="entry name" value="DUF3772"/>
</dbReference>
<dbReference type="Gene3D" id="3.30.70.100">
    <property type="match status" value="1"/>
</dbReference>
<dbReference type="Proteomes" id="UP001148203">
    <property type="component" value="Unassembled WGS sequence"/>
</dbReference>
<keyword evidence="4 7" id="KW-0812">Transmembrane</keyword>
<organism evidence="12 13">
    <name type="scientific">Pseudomonas fontis</name>
    <dbReference type="NCBI Taxonomy" id="2942633"/>
    <lineage>
        <taxon>Bacteria</taxon>
        <taxon>Pseudomonadati</taxon>
        <taxon>Pseudomonadota</taxon>
        <taxon>Gammaproteobacteria</taxon>
        <taxon>Pseudomonadales</taxon>
        <taxon>Pseudomonadaceae</taxon>
        <taxon>Pseudomonas</taxon>
    </lineage>
</organism>
<dbReference type="InterPro" id="IPR010920">
    <property type="entry name" value="LSM_dom_sf"/>
</dbReference>
<feature type="transmembrane region" description="Helical" evidence="7">
    <location>
        <begin position="338"/>
        <end position="361"/>
    </location>
</feature>
<dbReference type="InterPro" id="IPR011014">
    <property type="entry name" value="MscS_channel_TM-2"/>
</dbReference>
<evidence type="ECO:0000256" key="8">
    <source>
        <dbReference type="SAM" id="SignalP"/>
    </source>
</evidence>
<evidence type="ECO:0000256" key="3">
    <source>
        <dbReference type="ARBA" id="ARBA00022475"/>
    </source>
</evidence>
<dbReference type="InterPro" id="IPR023408">
    <property type="entry name" value="MscS_beta-dom_sf"/>
</dbReference>
<dbReference type="InterPro" id="IPR052702">
    <property type="entry name" value="MscS-like_channel"/>
</dbReference>
<feature type="signal peptide" evidence="8">
    <location>
        <begin position="1"/>
        <end position="24"/>
    </location>
</feature>
<comment type="similarity">
    <text evidence="2">Belongs to the MscS (TC 1.A.23) family.</text>
</comment>
<keyword evidence="13" id="KW-1185">Reference proteome</keyword>
<dbReference type="InterPro" id="IPR049278">
    <property type="entry name" value="MS_channel_C"/>
</dbReference>
<feature type="chain" id="PRO_5046782833" evidence="8">
    <location>
        <begin position="25"/>
        <end position="795"/>
    </location>
</feature>
<dbReference type="SUPFAM" id="SSF82689">
    <property type="entry name" value="Mechanosensitive channel protein MscS (YggB), C-terminal domain"/>
    <property type="match status" value="1"/>
</dbReference>
<evidence type="ECO:0000256" key="5">
    <source>
        <dbReference type="ARBA" id="ARBA00022989"/>
    </source>
</evidence>
<feature type="transmembrane region" description="Helical" evidence="7">
    <location>
        <begin position="501"/>
        <end position="521"/>
    </location>
</feature>
<comment type="caution">
    <text evidence="12">The sequence shown here is derived from an EMBL/GenBank/DDBJ whole genome shotgun (WGS) entry which is preliminary data.</text>
</comment>
<feature type="transmembrane region" description="Helical" evidence="7">
    <location>
        <begin position="612"/>
        <end position="631"/>
    </location>
</feature>
<name>A0ABT5NPF8_9PSED</name>
<proteinExistence type="inferred from homology"/>
<feature type="transmembrane region" description="Helical" evidence="7">
    <location>
        <begin position="256"/>
        <end position="277"/>
    </location>
</feature>
<sequence length="795" mass="87211">MPFKLVARAVLLWLLCLPCTAGFAADTVDVQAALDVPVTALTADDDLQSVQDRLDVLKQQVSVATEYEQLVTLRDHAEQLIKDADQVALAKRPELLQVQAQLDVIGPAPVVGAAPETPAVAQQRAMLSDRKALAVSELQQLQTIKESASRLTVQIGEVRRNELESQITLRSQSLLNPQFWSSLFYLAPDDQQRLRAFNEQVVSAVVAVWQPERRANSVMLLLLALALCTVIRQLLERFLGRYCMRRLPVGRLRRSTLALLMTLTTLVTVGGSFALVYRVFIPQDNLSPALQNFAEEFVTLTFTCVFLAGLSRALLSVHHPSWRLPDIADPVALAIRPFAPLLAAVLMVCATSLRVSYVIGMSVQVNILGRGLLALMVILIVGAALWRLHQARKQMIAAGEPIEDRTLLSGLLLLGVAAVLLVASFALLTGYISFASFLVYQLIWFYMVLSCVYLLTQWLLDVCESLFSPRHASGKALKQVLGLGDERLEQVEIVLKGAIRAFLLLLMVVALFVGGFGTSLTELFNSTLVVLGGEGLRTLNIVPRHLLNGALIFLIGWYLIRTLRRWLDAELLPKTDMDPGMWASLSTLFSNIGYAVLIVLTFYALGVKWSNLAWIVSALSVGIGFGLQEIVKNFVSGLILLTERPVKVGDLVSFGEIEGDIKRINVRATEIQLADRSMVIVPNSQLISQNLRNVTKGGVAQGVAMLELTFTPDIDPEQIKTLLYESFSEHEAILEKPAPTVRFIKVTVDGVLVRVTGFVSSPRVVLGTKSELLIDILKRLHGAGIALAGTPAVLK</sequence>
<dbReference type="EMBL" id="JAMDGY010000015">
    <property type="protein sequence ID" value="MDD0990065.1"/>
    <property type="molecule type" value="Genomic_DNA"/>
</dbReference>
<dbReference type="InterPro" id="IPR011066">
    <property type="entry name" value="MscS_channel_C_sf"/>
</dbReference>
<evidence type="ECO:0000259" key="9">
    <source>
        <dbReference type="Pfam" id="PF00924"/>
    </source>
</evidence>
<accession>A0ABT5NPF8</accession>
<feature type="transmembrane region" description="Helical" evidence="7">
    <location>
        <begin position="581"/>
        <end position="606"/>
    </location>
</feature>
<gene>
    <name evidence="12" type="ORF">M5G11_05890</name>
</gene>
<dbReference type="Gene3D" id="2.30.30.60">
    <property type="match status" value="1"/>
</dbReference>
<evidence type="ECO:0000256" key="6">
    <source>
        <dbReference type="ARBA" id="ARBA00023136"/>
    </source>
</evidence>
<dbReference type="Gene3D" id="1.10.287.1260">
    <property type="match status" value="1"/>
</dbReference>
<feature type="transmembrane region" description="Helical" evidence="7">
    <location>
        <begin position="367"/>
        <end position="386"/>
    </location>
</feature>
<evidence type="ECO:0000313" key="12">
    <source>
        <dbReference type="EMBL" id="MDD0990065.1"/>
    </source>
</evidence>
<evidence type="ECO:0000259" key="10">
    <source>
        <dbReference type="Pfam" id="PF12607"/>
    </source>
</evidence>
<dbReference type="Pfam" id="PF12607">
    <property type="entry name" value="DUF3772"/>
    <property type="match status" value="1"/>
</dbReference>
<protein>
    <submittedName>
        <fullName evidence="12">DUF3772 domain-containing protein</fullName>
    </submittedName>
</protein>
<dbReference type="PANTHER" id="PTHR30347">
    <property type="entry name" value="POTASSIUM CHANNEL RELATED"/>
    <property type="match status" value="1"/>
</dbReference>
<reference evidence="12 13" key="1">
    <citation type="submission" date="2022-05" db="EMBL/GenBank/DDBJ databases">
        <title>Novel Pseudomonas spp. Isolated from a Rainbow Trout Aquaculture Facility.</title>
        <authorList>
            <person name="Testerman T."/>
            <person name="Graf J."/>
        </authorList>
    </citation>
    <scope>NUCLEOTIDE SEQUENCE [LARGE SCALE GENOMIC DNA]</scope>
    <source>
        <strain evidence="12 13">ID681</strain>
    </source>
</reference>
<keyword evidence="6 7" id="KW-0472">Membrane</keyword>
<feature type="transmembrane region" description="Helical" evidence="7">
    <location>
        <begin position="218"/>
        <end position="235"/>
    </location>
</feature>
<evidence type="ECO:0000256" key="2">
    <source>
        <dbReference type="ARBA" id="ARBA00008017"/>
    </source>
</evidence>
<keyword evidence="3" id="KW-1003">Cell membrane</keyword>
<dbReference type="PANTHER" id="PTHR30347:SF9">
    <property type="entry name" value="MINICONDUCTANCE MECHANOSENSITIVE CHANNEL MSCM"/>
    <property type="match status" value="1"/>
</dbReference>
<dbReference type="Pfam" id="PF00924">
    <property type="entry name" value="MS_channel_2nd"/>
    <property type="match status" value="1"/>
</dbReference>
<feature type="domain" description="Mechanosensitive ion channel MscS C-terminal" evidence="11">
    <location>
        <begin position="713"/>
        <end position="786"/>
    </location>
</feature>
<feature type="domain" description="DUF3772" evidence="10">
    <location>
        <begin position="139"/>
        <end position="197"/>
    </location>
</feature>
<evidence type="ECO:0000256" key="1">
    <source>
        <dbReference type="ARBA" id="ARBA00004651"/>
    </source>
</evidence>
<feature type="transmembrane region" description="Helical" evidence="7">
    <location>
        <begin position="541"/>
        <end position="560"/>
    </location>
</feature>
<dbReference type="RefSeq" id="WP_273910087.1">
    <property type="nucleotide sequence ID" value="NZ_JAMDGX010000021.1"/>
</dbReference>
<feature type="transmembrane region" description="Helical" evidence="7">
    <location>
        <begin position="438"/>
        <end position="460"/>
    </location>
</feature>
<feature type="transmembrane region" description="Helical" evidence="7">
    <location>
        <begin position="407"/>
        <end position="432"/>
    </location>
</feature>
<keyword evidence="5 7" id="KW-1133">Transmembrane helix</keyword>
<feature type="transmembrane region" description="Helical" evidence="7">
    <location>
        <begin position="297"/>
        <end position="317"/>
    </location>
</feature>
<evidence type="ECO:0000259" key="11">
    <source>
        <dbReference type="Pfam" id="PF21082"/>
    </source>
</evidence>